<dbReference type="Proteomes" id="UP001223720">
    <property type="component" value="Chromosome"/>
</dbReference>
<reference evidence="1" key="1">
    <citation type="journal article" date="2022" name="Biotechnol. Bioprocess Eng.">
        <title>Pan-genome Analysis Reveals Comparative Genomic Features of Central Metabolic Pathways in Methylorubrum extorquens.</title>
        <authorList>
            <person name="Lee G.M."/>
            <person name="Scott-Nevros Z.K."/>
            <person name="Lee S.-M."/>
            <person name="Kim D."/>
        </authorList>
    </citation>
    <scope>NUCLEOTIDE SEQUENCE</scope>
    <source>
        <strain evidence="1">ATCC 55366</strain>
    </source>
</reference>
<gene>
    <name evidence="1" type="ORF">KEC54_05815</name>
</gene>
<sequence length="58" mass="6635">MTKTVVVRGEKYELAVEQKSKAVWKVSGTYKGKLLQWEGRSANIAAARWRDHAHYSTL</sequence>
<dbReference type="AlphaFoldDB" id="A0AAX3WIB0"/>
<evidence type="ECO:0000313" key="2">
    <source>
        <dbReference type="Proteomes" id="UP001223720"/>
    </source>
</evidence>
<proteinExistence type="predicted"/>
<evidence type="ECO:0000313" key="1">
    <source>
        <dbReference type="EMBL" id="WHQ71101.1"/>
    </source>
</evidence>
<dbReference type="RefSeq" id="WP_003598432.1">
    <property type="nucleotide sequence ID" value="NZ_BJVP01000040.1"/>
</dbReference>
<accession>A0AAX3WIB0</accession>
<dbReference type="EMBL" id="CP073633">
    <property type="protein sequence ID" value="WHQ71101.1"/>
    <property type="molecule type" value="Genomic_DNA"/>
</dbReference>
<dbReference type="GeneID" id="72993082"/>
<name>A0AAX3WIB0_METEX</name>
<protein>
    <submittedName>
        <fullName evidence="1">Uncharacterized protein</fullName>
    </submittedName>
</protein>
<organism evidence="1 2">
    <name type="scientific">Methylorubrum extorquens</name>
    <name type="common">Methylobacterium dichloromethanicum</name>
    <name type="synonym">Methylobacterium extorquens</name>
    <dbReference type="NCBI Taxonomy" id="408"/>
    <lineage>
        <taxon>Bacteria</taxon>
        <taxon>Pseudomonadati</taxon>
        <taxon>Pseudomonadota</taxon>
        <taxon>Alphaproteobacteria</taxon>
        <taxon>Hyphomicrobiales</taxon>
        <taxon>Methylobacteriaceae</taxon>
        <taxon>Methylorubrum</taxon>
    </lineage>
</organism>